<dbReference type="EMBL" id="NKXO01000002">
    <property type="protein sequence ID" value="PKQ70836.1"/>
    <property type="molecule type" value="Genomic_DNA"/>
</dbReference>
<evidence type="ECO:0000313" key="1">
    <source>
        <dbReference type="EMBL" id="PKQ70836.1"/>
    </source>
</evidence>
<reference evidence="1 2" key="1">
    <citation type="submission" date="2017-06" db="EMBL/GenBank/DDBJ databases">
        <title>Raineya orbicola gen. nov., sp. nov. a slightly thermophilic bacterium of the phylum Bacteroidetes and the description of Raineyaceae fam. nov.</title>
        <authorList>
            <person name="Albuquerque L."/>
            <person name="Polonia A.R.M."/>
            <person name="Barroso C."/>
            <person name="Froufe H.J.C."/>
            <person name="Lage O."/>
            <person name="Lobo-Da-Cunha A."/>
            <person name="Egas C."/>
            <person name="Da Costa M.S."/>
        </authorList>
    </citation>
    <scope>NUCLEOTIDE SEQUENCE [LARGE SCALE GENOMIC DNA]</scope>
    <source>
        <strain evidence="1 2">SPSPC-11</strain>
    </source>
</reference>
<dbReference type="OrthoDB" id="1050732at2"/>
<accession>A0A2N3IKH5</accession>
<keyword evidence="2" id="KW-1185">Reference proteome</keyword>
<evidence type="ECO:0000313" key="2">
    <source>
        <dbReference type="Proteomes" id="UP000233387"/>
    </source>
</evidence>
<dbReference type="RefSeq" id="WP_101357446.1">
    <property type="nucleotide sequence ID" value="NZ_NKXO01000002.1"/>
</dbReference>
<protein>
    <submittedName>
        <fullName evidence="1">Uncharacterized protein</fullName>
    </submittedName>
</protein>
<name>A0A2N3IKH5_9BACT</name>
<sequence length="356" mass="41194">MGKGQIVDKIDLCGNFISLPPRSICYRHIMEAYGGLHLLAKYVGLKQPHYFFKRPTFWQHGWAPDFCKYHPLAVSGEILSHGKMSKEPTYLVGKSSDEEYLKKCGYQNAKAIGLPLVYLPDREIKRIPNTLLVMPVHSLSYTRHTHWNFQAYVNTILSIKNDFDKVIVCIHPSCLENGYWVNEFLDAGFDIVEGAHGSDKNSFYRLELLMRSFEYVTTNGFGSHIAYAAYFGAKVSIFGNFAEHKSEDYEEMYQLTLQDYKEMHIKFCELTSENSLKNFFPFLFQEHPKNAIQRIEWGKYEVGFDARKTPIELKKILGWDICSKMKYFSSYQGVKNALSPFIPSQTKKKIKAIFKV</sequence>
<organism evidence="1 2">
    <name type="scientific">Raineya orbicola</name>
    <dbReference type="NCBI Taxonomy" id="2016530"/>
    <lineage>
        <taxon>Bacteria</taxon>
        <taxon>Pseudomonadati</taxon>
        <taxon>Bacteroidota</taxon>
        <taxon>Cytophagia</taxon>
        <taxon>Cytophagales</taxon>
        <taxon>Raineyaceae</taxon>
        <taxon>Raineya</taxon>
    </lineage>
</organism>
<comment type="caution">
    <text evidence="1">The sequence shown here is derived from an EMBL/GenBank/DDBJ whole genome shotgun (WGS) entry which is preliminary data.</text>
</comment>
<gene>
    <name evidence="1" type="ORF">Rain11_0182</name>
</gene>
<proteinExistence type="predicted"/>
<dbReference type="AlphaFoldDB" id="A0A2N3IKH5"/>
<dbReference type="Proteomes" id="UP000233387">
    <property type="component" value="Unassembled WGS sequence"/>
</dbReference>